<accession>A0A401RZS4</accession>
<dbReference type="Pfam" id="PF07326">
    <property type="entry name" value="RCS1"/>
    <property type="match status" value="1"/>
</dbReference>
<keyword evidence="3" id="KW-1185">Reference proteome</keyword>
<dbReference type="PANTHER" id="PTHR35819:SF1">
    <property type="entry name" value="PROTEIN PIMREG"/>
    <property type="match status" value="1"/>
</dbReference>
<evidence type="ECO:0008006" key="4">
    <source>
        <dbReference type="Google" id="ProtNLM"/>
    </source>
</evidence>
<sequence>MTTWRKQHQILQEEGDSPPVDLFREMSSSSSLNTIRMSLRKRLPLGQMDFNIDHTPSWESLELSKKPNALQSIGRTARNTWGNVSQKLQKRRQSRSECLVITPSKSQTPQRCSRVSASKKGTPSKSHSSRKGRTSATPSSVNHTPKWREVARLLDQDGLPLRRSVRSAALKSPYASPTGISRRRQFNCDLESVSFGIRRLKRLSQVFDEAITKEERKQAIENYHHIMSENMRLSKIQGQKMLASSFRRKAKRLRFTISKWADEALSSIAEQGKSLN</sequence>
<feature type="compositionally biased region" description="Polar residues" evidence="1">
    <location>
        <begin position="103"/>
        <end position="126"/>
    </location>
</feature>
<evidence type="ECO:0000256" key="1">
    <source>
        <dbReference type="SAM" id="MobiDB-lite"/>
    </source>
</evidence>
<proteinExistence type="predicted"/>
<dbReference type="AlphaFoldDB" id="A0A401RZS4"/>
<feature type="compositionally biased region" description="Polar residues" evidence="1">
    <location>
        <begin position="134"/>
        <end position="143"/>
    </location>
</feature>
<dbReference type="OrthoDB" id="9898669at2759"/>
<dbReference type="Proteomes" id="UP000287033">
    <property type="component" value="Unassembled WGS sequence"/>
</dbReference>
<evidence type="ECO:0000313" key="3">
    <source>
        <dbReference type="Proteomes" id="UP000287033"/>
    </source>
</evidence>
<comment type="caution">
    <text evidence="2">The sequence shown here is derived from an EMBL/GenBank/DDBJ whole genome shotgun (WGS) entry which is preliminary data.</text>
</comment>
<feature type="compositionally biased region" description="Polar residues" evidence="1">
    <location>
        <begin position="74"/>
        <end position="87"/>
    </location>
</feature>
<gene>
    <name evidence="2" type="ORF">chiPu_0002051</name>
</gene>
<dbReference type="PANTHER" id="PTHR35819">
    <property type="entry name" value="PICALM INTERACTING MITOTIC REGULATOR PIMREG"/>
    <property type="match status" value="1"/>
</dbReference>
<feature type="region of interest" description="Disordered" evidence="1">
    <location>
        <begin position="74"/>
        <end position="146"/>
    </location>
</feature>
<name>A0A401RZS4_CHIPU</name>
<reference evidence="2 3" key="1">
    <citation type="journal article" date="2018" name="Nat. Ecol. Evol.">
        <title>Shark genomes provide insights into elasmobranch evolution and the origin of vertebrates.</title>
        <authorList>
            <person name="Hara Y"/>
            <person name="Yamaguchi K"/>
            <person name="Onimaru K"/>
            <person name="Kadota M"/>
            <person name="Koyanagi M"/>
            <person name="Keeley SD"/>
            <person name="Tatsumi K"/>
            <person name="Tanaka K"/>
            <person name="Motone F"/>
            <person name="Kageyama Y"/>
            <person name="Nozu R"/>
            <person name="Adachi N"/>
            <person name="Nishimura O"/>
            <person name="Nakagawa R"/>
            <person name="Tanegashima C"/>
            <person name="Kiyatake I"/>
            <person name="Matsumoto R"/>
            <person name="Murakumo K"/>
            <person name="Nishida K"/>
            <person name="Terakita A"/>
            <person name="Kuratani S"/>
            <person name="Sato K"/>
            <person name="Hyodo S Kuraku.S."/>
        </authorList>
    </citation>
    <scope>NUCLEOTIDE SEQUENCE [LARGE SCALE GENOMIC DNA]</scope>
</reference>
<dbReference type="EMBL" id="BEZZ01000035">
    <property type="protein sequence ID" value="GCC23653.1"/>
    <property type="molecule type" value="Genomic_DNA"/>
</dbReference>
<dbReference type="OMA" id="SNYYYLM"/>
<evidence type="ECO:0000313" key="2">
    <source>
        <dbReference type="EMBL" id="GCC23653.1"/>
    </source>
</evidence>
<protein>
    <recommendedName>
        <fullName evidence="4">Protein PIMREG</fullName>
    </recommendedName>
</protein>
<organism evidence="2 3">
    <name type="scientific">Chiloscyllium punctatum</name>
    <name type="common">Brownbanded bambooshark</name>
    <name type="synonym">Hemiscyllium punctatum</name>
    <dbReference type="NCBI Taxonomy" id="137246"/>
    <lineage>
        <taxon>Eukaryota</taxon>
        <taxon>Metazoa</taxon>
        <taxon>Chordata</taxon>
        <taxon>Craniata</taxon>
        <taxon>Vertebrata</taxon>
        <taxon>Chondrichthyes</taxon>
        <taxon>Elasmobranchii</taxon>
        <taxon>Galeomorphii</taxon>
        <taxon>Galeoidea</taxon>
        <taxon>Orectolobiformes</taxon>
        <taxon>Hemiscylliidae</taxon>
        <taxon>Chiloscyllium</taxon>
    </lineage>
</organism>
<dbReference type="InterPro" id="IPR009932">
    <property type="entry name" value="RCS1"/>
</dbReference>
<dbReference type="STRING" id="137246.A0A401RZS4"/>